<proteinExistence type="predicted"/>
<keyword evidence="3" id="KW-1185">Reference proteome</keyword>
<dbReference type="AlphaFoldDB" id="A0A194VTC8"/>
<accession>A0A194VTC8</accession>
<protein>
    <submittedName>
        <fullName evidence="2">Uncharacterized protein</fullName>
    </submittedName>
</protein>
<reference evidence="2" key="1">
    <citation type="submission" date="2014-12" db="EMBL/GenBank/DDBJ databases">
        <title>Genome Sequence of Valsa Canker Pathogens Uncovers a Specific Adaption of Colonization on Woody Bark.</title>
        <authorList>
            <person name="Yin Z."/>
            <person name="Liu H."/>
            <person name="Gao X."/>
            <person name="Li Z."/>
            <person name="Song N."/>
            <person name="Ke X."/>
            <person name="Dai Q."/>
            <person name="Wu Y."/>
            <person name="Sun Y."/>
            <person name="Xu J.-R."/>
            <person name="Kang Z.K."/>
            <person name="Wang L."/>
            <person name="Huang L."/>
        </authorList>
    </citation>
    <scope>NUCLEOTIDE SEQUENCE [LARGE SCALE GENOMIC DNA]</scope>
    <source>
        <strain evidence="2">03-8</strain>
    </source>
</reference>
<dbReference type="Proteomes" id="UP000078559">
    <property type="component" value="Chromosome 3"/>
</dbReference>
<organism evidence="2 3">
    <name type="scientific">Cytospora mali</name>
    <name type="common">Apple Valsa canker fungus</name>
    <name type="synonym">Valsa mali</name>
    <dbReference type="NCBI Taxonomy" id="578113"/>
    <lineage>
        <taxon>Eukaryota</taxon>
        <taxon>Fungi</taxon>
        <taxon>Dikarya</taxon>
        <taxon>Ascomycota</taxon>
        <taxon>Pezizomycotina</taxon>
        <taxon>Sordariomycetes</taxon>
        <taxon>Sordariomycetidae</taxon>
        <taxon>Diaporthales</taxon>
        <taxon>Cytosporaceae</taxon>
        <taxon>Cytospora</taxon>
    </lineage>
</organism>
<name>A0A194VTC8_CYTMA</name>
<evidence type="ECO:0000313" key="3">
    <source>
        <dbReference type="Proteomes" id="UP000078559"/>
    </source>
</evidence>
<dbReference type="EMBL" id="CM003100">
    <property type="protein sequence ID" value="KUI67459.1"/>
    <property type="molecule type" value="Genomic_DNA"/>
</dbReference>
<gene>
    <name evidence="2" type="ORF">VM1G_11491</name>
</gene>
<feature type="region of interest" description="Disordered" evidence="1">
    <location>
        <begin position="1"/>
        <end position="29"/>
    </location>
</feature>
<evidence type="ECO:0000313" key="2">
    <source>
        <dbReference type="EMBL" id="KUI67459.1"/>
    </source>
</evidence>
<sequence length="85" mass="8912">MCLPRGTAGGLDSASGLPGTEGLDGPLAEEGQSGRSIYLALQPCRPTPFLVNSGFVSFVRFVSFLVTSVRSLASNFDPISYDQGK</sequence>
<evidence type="ECO:0000256" key="1">
    <source>
        <dbReference type="SAM" id="MobiDB-lite"/>
    </source>
</evidence>